<reference evidence="2" key="1">
    <citation type="submission" date="2014-12" db="EMBL/GenBank/DDBJ databases">
        <title>Insight into the proteome of Arion vulgaris.</title>
        <authorList>
            <person name="Aradska J."/>
            <person name="Bulat T."/>
            <person name="Smidak R."/>
            <person name="Sarate P."/>
            <person name="Gangsoo J."/>
            <person name="Sialana F."/>
            <person name="Bilban M."/>
            <person name="Lubec G."/>
        </authorList>
    </citation>
    <scope>NUCLEOTIDE SEQUENCE</scope>
    <source>
        <tissue evidence="2">Skin</tissue>
    </source>
</reference>
<sequence length="54" mass="6243">MTSYTNVRPTKSLYSPKGFVRTNPLERGKTEPQVYVQTRVKGIFDNDEQNGEQH</sequence>
<feature type="compositionally biased region" description="Polar residues" evidence="1">
    <location>
        <begin position="1"/>
        <end position="13"/>
    </location>
</feature>
<proteinExistence type="predicted"/>
<protein>
    <submittedName>
        <fullName evidence="2">Uncharacterized protein</fullName>
    </submittedName>
</protein>
<dbReference type="AlphaFoldDB" id="A0A0B6Y173"/>
<evidence type="ECO:0000256" key="1">
    <source>
        <dbReference type="SAM" id="MobiDB-lite"/>
    </source>
</evidence>
<gene>
    <name evidence="2" type="primary">ORF9100</name>
</gene>
<feature type="region of interest" description="Disordered" evidence="1">
    <location>
        <begin position="1"/>
        <end position="31"/>
    </location>
</feature>
<organism evidence="2">
    <name type="scientific">Arion vulgaris</name>
    <dbReference type="NCBI Taxonomy" id="1028688"/>
    <lineage>
        <taxon>Eukaryota</taxon>
        <taxon>Metazoa</taxon>
        <taxon>Spiralia</taxon>
        <taxon>Lophotrochozoa</taxon>
        <taxon>Mollusca</taxon>
        <taxon>Gastropoda</taxon>
        <taxon>Heterobranchia</taxon>
        <taxon>Euthyneura</taxon>
        <taxon>Panpulmonata</taxon>
        <taxon>Eupulmonata</taxon>
        <taxon>Stylommatophora</taxon>
        <taxon>Helicina</taxon>
        <taxon>Arionoidea</taxon>
        <taxon>Arionidae</taxon>
        <taxon>Arion</taxon>
    </lineage>
</organism>
<evidence type="ECO:0000313" key="2">
    <source>
        <dbReference type="EMBL" id="CEK49868.1"/>
    </source>
</evidence>
<accession>A0A0B6Y173</accession>
<name>A0A0B6Y173_9EUPU</name>
<dbReference type="EMBL" id="HACG01003003">
    <property type="protein sequence ID" value="CEK49868.1"/>
    <property type="molecule type" value="Transcribed_RNA"/>
</dbReference>